<dbReference type="AlphaFoldDB" id="A0AAE5BRV6"/>
<dbReference type="Pfam" id="PF10658">
    <property type="entry name" value="DUF2484"/>
    <property type="match status" value="1"/>
</dbReference>
<accession>A0AAE5BRV6</accession>
<reference evidence="2" key="1">
    <citation type="submission" date="2020-01" db="EMBL/GenBank/DDBJ databases">
        <authorList>
            <person name="Chen W.-M."/>
        </authorList>
    </citation>
    <scope>NUCLEOTIDE SEQUENCE</scope>
    <source>
        <strain evidence="2">CYK-10</strain>
    </source>
</reference>
<keyword evidence="1" id="KW-0812">Transmembrane</keyword>
<protein>
    <submittedName>
        <fullName evidence="2">DUF2484 family protein</fullName>
    </submittedName>
</protein>
<feature type="transmembrane region" description="Helical" evidence="1">
    <location>
        <begin position="42"/>
        <end position="63"/>
    </location>
</feature>
<keyword evidence="3" id="KW-1185">Reference proteome</keyword>
<evidence type="ECO:0000313" key="2">
    <source>
        <dbReference type="EMBL" id="NBZ87035.1"/>
    </source>
</evidence>
<dbReference type="RefSeq" id="WP_168773843.1">
    <property type="nucleotide sequence ID" value="NZ_JAABNR010000004.1"/>
</dbReference>
<organism evidence="2 3">
    <name type="scientific">Stagnihabitans tardus</name>
    <dbReference type="NCBI Taxonomy" id="2699202"/>
    <lineage>
        <taxon>Bacteria</taxon>
        <taxon>Pseudomonadati</taxon>
        <taxon>Pseudomonadota</taxon>
        <taxon>Alphaproteobacteria</taxon>
        <taxon>Rhodobacterales</taxon>
        <taxon>Paracoccaceae</taxon>
        <taxon>Stagnihabitans</taxon>
    </lineage>
</organism>
<keyword evidence="1" id="KW-0472">Membrane</keyword>
<proteinExistence type="predicted"/>
<sequence>MALILCGVIWVMLATLTALLPMRRQMVPGLVLLASAPVLIAWGFHEAGAVIGLAFLLAFGSMFRRPLIYFTRKALGLPVVDPRRGS</sequence>
<comment type="caution">
    <text evidence="2">The sequence shown here is derived from an EMBL/GenBank/DDBJ whole genome shotgun (WGS) entry which is preliminary data.</text>
</comment>
<gene>
    <name evidence="2" type="ORF">GV832_05530</name>
</gene>
<evidence type="ECO:0000256" key="1">
    <source>
        <dbReference type="SAM" id="Phobius"/>
    </source>
</evidence>
<dbReference type="EMBL" id="JAABNR010000004">
    <property type="protein sequence ID" value="NBZ87035.1"/>
    <property type="molecule type" value="Genomic_DNA"/>
</dbReference>
<dbReference type="Proteomes" id="UP001193501">
    <property type="component" value="Unassembled WGS sequence"/>
</dbReference>
<dbReference type="InterPro" id="IPR018919">
    <property type="entry name" value="DUF2484"/>
</dbReference>
<keyword evidence="1" id="KW-1133">Transmembrane helix</keyword>
<name>A0AAE5BRV6_9RHOB</name>
<evidence type="ECO:0000313" key="3">
    <source>
        <dbReference type="Proteomes" id="UP001193501"/>
    </source>
</evidence>